<evidence type="ECO:0000259" key="8">
    <source>
        <dbReference type="PROSITE" id="PS50004"/>
    </source>
</evidence>
<feature type="compositionally biased region" description="Basic and acidic residues" evidence="7">
    <location>
        <begin position="120"/>
        <end position="130"/>
    </location>
</feature>
<keyword evidence="4" id="KW-0677">Repeat</keyword>
<dbReference type="Proteomes" id="UP001046870">
    <property type="component" value="Chromosome 9"/>
</dbReference>
<dbReference type="PANTHER" id="PTHR45716">
    <property type="entry name" value="BITESIZE, ISOFORM I"/>
    <property type="match status" value="1"/>
</dbReference>
<dbReference type="GO" id="GO:0006886">
    <property type="term" value="P:intracellular protein transport"/>
    <property type="evidence" value="ECO:0007669"/>
    <property type="project" value="InterPro"/>
</dbReference>
<dbReference type="PROSITE" id="PS50004">
    <property type="entry name" value="C2"/>
    <property type="match status" value="2"/>
</dbReference>
<dbReference type="FunFam" id="2.60.40.150:FF:000006">
    <property type="entry name" value="Synaptotagmin-like 5, isoform CRA_a"/>
    <property type="match status" value="1"/>
</dbReference>
<dbReference type="GO" id="GO:0070382">
    <property type="term" value="C:exocytic vesicle"/>
    <property type="evidence" value="ECO:0007669"/>
    <property type="project" value="TreeGrafter"/>
</dbReference>
<accession>A0A9D3Q1D4</accession>
<evidence type="ECO:0000256" key="7">
    <source>
        <dbReference type="SAM" id="MobiDB-lite"/>
    </source>
</evidence>
<dbReference type="InterPro" id="IPR043567">
    <property type="entry name" value="SYTL1-5_C2B"/>
</dbReference>
<feature type="region of interest" description="Disordered" evidence="7">
    <location>
        <begin position="94"/>
        <end position="217"/>
    </location>
</feature>
<dbReference type="InterPro" id="IPR010911">
    <property type="entry name" value="Rab_BD"/>
</dbReference>
<feature type="compositionally biased region" description="Polar residues" evidence="7">
    <location>
        <begin position="437"/>
        <end position="457"/>
    </location>
</feature>
<comment type="caution">
    <text evidence="10">The sequence shown here is derived from an EMBL/GenBank/DDBJ whole genome shotgun (WGS) entry which is preliminary data.</text>
</comment>
<evidence type="ECO:0000313" key="10">
    <source>
        <dbReference type="EMBL" id="KAG7471332.1"/>
    </source>
</evidence>
<dbReference type="GO" id="GO:0006887">
    <property type="term" value="P:exocytosis"/>
    <property type="evidence" value="ECO:0007669"/>
    <property type="project" value="UniProtKB-KW"/>
</dbReference>
<feature type="compositionally biased region" description="Acidic residues" evidence="7">
    <location>
        <begin position="267"/>
        <end position="278"/>
    </location>
</feature>
<evidence type="ECO:0000259" key="9">
    <source>
        <dbReference type="PROSITE" id="PS50916"/>
    </source>
</evidence>
<feature type="compositionally biased region" description="Basic and acidic residues" evidence="7">
    <location>
        <begin position="183"/>
        <end position="192"/>
    </location>
</feature>
<keyword evidence="3" id="KW-0268">Exocytosis</keyword>
<dbReference type="PANTHER" id="PTHR45716:SF5">
    <property type="entry name" value="SYNAPTOTAGMIN-LIKE PROTEIN 2"/>
    <property type="match status" value="1"/>
</dbReference>
<feature type="compositionally biased region" description="Low complexity" evidence="7">
    <location>
        <begin position="583"/>
        <end position="592"/>
    </location>
</feature>
<name>A0A9D3Q1D4_MEGAT</name>
<dbReference type="AlphaFoldDB" id="A0A9D3Q1D4"/>
<evidence type="ECO:0000256" key="5">
    <source>
        <dbReference type="ARBA" id="ARBA00023136"/>
    </source>
</evidence>
<dbReference type="OrthoDB" id="195679at2759"/>
<dbReference type="Gene3D" id="6.10.250.3000">
    <property type="match status" value="1"/>
</dbReference>
<evidence type="ECO:0000256" key="3">
    <source>
        <dbReference type="ARBA" id="ARBA00022483"/>
    </source>
</evidence>
<organism evidence="10 11">
    <name type="scientific">Megalops atlanticus</name>
    <name type="common">Tarpon</name>
    <name type="synonym">Clupea gigantea</name>
    <dbReference type="NCBI Taxonomy" id="7932"/>
    <lineage>
        <taxon>Eukaryota</taxon>
        <taxon>Metazoa</taxon>
        <taxon>Chordata</taxon>
        <taxon>Craniata</taxon>
        <taxon>Vertebrata</taxon>
        <taxon>Euteleostomi</taxon>
        <taxon>Actinopterygii</taxon>
        <taxon>Neopterygii</taxon>
        <taxon>Teleostei</taxon>
        <taxon>Elopiformes</taxon>
        <taxon>Megalopidae</taxon>
        <taxon>Megalops</taxon>
    </lineage>
</organism>
<dbReference type="PROSITE" id="PS50916">
    <property type="entry name" value="RABBD"/>
    <property type="match status" value="1"/>
</dbReference>
<keyword evidence="5" id="KW-0472">Membrane</keyword>
<feature type="compositionally biased region" description="Polar residues" evidence="7">
    <location>
        <begin position="469"/>
        <end position="483"/>
    </location>
</feature>
<reference evidence="10" key="1">
    <citation type="submission" date="2021-01" db="EMBL/GenBank/DDBJ databases">
        <authorList>
            <person name="Zahm M."/>
            <person name="Roques C."/>
            <person name="Cabau C."/>
            <person name="Klopp C."/>
            <person name="Donnadieu C."/>
            <person name="Jouanno E."/>
            <person name="Lampietro C."/>
            <person name="Louis A."/>
            <person name="Herpin A."/>
            <person name="Echchiki A."/>
            <person name="Berthelot C."/>
            <person name="Parey E."/>
            <person name="Roest-Crollius H."/>
            <person name="Braasch I."/>
            <person name="Postlethwait J."/>
            <person name="Bobe J."/>
            <person name="Montfort J."/>
            <person name="Bouchez O."/>
            <person name="Begum T."/>
            <person name="Mejri S."/>
            <person name="Adams A."/>
            <person name="Chen W.-J."/>
            <person name="Guiguen Y."/>
        </authorList>
    </citation>
    <scope>NUCLEOTIDE SEQUENCE</scope>
    <source>
        <strain evidence="10">YG-15Mar2019-1</strain>
        <tissue evidence="10">Brain</tissue>
    </source>
</reference>
<feature type="region of interest" description="Disordered" evidence="7">
    <location>
        <begin position="250"/>
        <end position="371"/>
    </location>
</feature>
<dbReference type="GO" id="GO:0005886">
    <property type="term" value="C:plasma membrane"/>
    <property type="evidence" value="ECO:0007669"/>
    <property type="project" value="UniProtKB-SubCell"/>
</dbReference>
<dbReference type="GO" id="GO:0042043">
    <property type="term" value="F:neurexin family protein binding"/>
    <property type="evidence" value="ECO:0007669"/>
    <property type="project" value="TreeGrafter"/>
</dbReference>
<dbReference type="SMART" id="SM00239">
    <property type="entry name" value="C2"/>
    <property type="match status" value="2"/>
</dbReference>
<feature type="compositionally biased region" description="Polar residues" evidence="7">
    <location>
        <begin position="558"/>
        <end position="570"/>
    </location>
</feature>
<feature type="compositionally biased region" description="Basic and acidic residues" evidence="7">
    <location>
        <begin position="254"/>
        <end position="266"/>
    </location>
</feature>
<evidence type="ECO:0000256" key="2">
    <source>
        <dbReference type="ARBA" id="ARBA00022475"/>
    </source>
</evidence>
<evidence type="ECO:0000256" key="4">
    <source>
        <dbReference type="ARBA" id="ARBA00022737"/>
    </source>
</evidence>
<proteinExistence type="predicted"/>
<dbReference type="GO" id="GO:0031267">
    <property type="term" value="F:small GTPase binding"/>
    <property type="evidence" value="ECO:0007669"/>
    <property type="project" value="InterPro"/>
</dbReference>
<feature type="domain" description="C2" evidence="8">
    <location>
        <begin position="633"/>
        <end position="755"/>
    </location>
</feature>
<feature type="region of interest" description="Disordered" evidence="7">
    <location>
        <begin position="395"/>
        <end position="532"/>
    </location>
</feature>
<evidence type="ECO:0000256" key="6">
    <source>
        <dbReference type="ARBA" id="ARBA00072164"/>
    </source>
</evidence>
<keyword evidence="2" id="KW-1003">Cell membrane</keyword>
<protein>
    <recommendedName>
        <fullName evidence="6">Synaptotagmin-like protein 2</fullName>
    </recommendedName>
</protein>
<evidence type="ECO:0000313" key="11">
    <source>
        <dbReference type="Proteomes" id="UP001046870"/>
    </source>
</evidence>
<dbReference type="CDD" id="cd08393">
    <property type="entry name" value="C2A_SLP-1_2"/>
    <property type="match status" value="1"/>
</dbReference>
<dbReference type="CDD" id="cd04020">
    <property type="entry name" value="C2B_SLP_1-2-3-4"/>
    <property type="match status" value="1"/>
</dbReference>
<dbReference type="SUPFAM" id="SSF49562">
    <property type="entry name" value="C2 domain (Calcium/lipid-binding domain, CaLB)"/>
    <property type="match status" value="2"/>
</dbReference>
<dbReference type="InterPro" id="IPR035892">
    <property type="entry name" value="C2_domain_sf"/>
</dbReference>
<evidence type="ECO:0000256" key="1">
    <source>
        <dbReference type="ARBA" id="ARBA00004236"/>
    </source>
</evidence>
<dbReference type="EMBL" id="JAFDVH010000009">
    <property type="protein sequence ID" value="KAG7471332.1"/>
    <property type="molecule type" value="Genomic_DNA"/>
</dbReference>
<feature type="domain" description="RabBD" evidence="9">
    <location>
        <begin position="1"/>
        <end position="57"/>
    </location>
</feature>
<keyword evidence="11" id="KW-1185">Reference proteome</keyword>
<gene>
    <name evidence="10" type="ORF">MATL_G00123460</name>
</gene>
<dbReference type="Pfam" id="PF00168">
    <property type="entry name" value="C2"/>
    <property type="match status" value="2"/>
</dbReference>
<comment type="subcellular location">
    <subcellularLocation>
        <location evidence="1">Cell membrane</location>
    </subcellularLocation>
</comment>
<feature type="domain" description="C2" evidence="8">
    <location>
        <begin position="770"/>
        <end position="899"/>
    </location>
</feature>
<dbReference type="FunFam" id="2.60.40.150:FF:000040">
    <property type="entry name" value="synaptotagmin-like protein 2 isoform X2"/>
    <property type="match status" value="1"/>
</dbReference>
<feature type="compositionally biased region" description="Low complexity" evidence="7">
    <location>
        <begin position="504"/>
        <end position="514"/>
    </location>
</feature>
<dbReference type="InterPro" id="IPR000008">
    <property type="entry name" value="C2_dom"/>
</dbReference>
<feature type="compositionally biased region" description="Acidic residues" evidence="7">
    <location>
        <begin position="308"/>
        <end position="318"/>
    </location>
</feature>
<feature type="region of interest" description="Disordered" evidence="7">
    <location>
        <begin position="558"/>
        <end position="593"/>
    </location>
</feature>
<sequence length="937" mass="105038">MIDLSYLTEEEQEMIMAVLKRDAELKRAEEERVRQLQTLLPDKGKLKYMTGEWFYEAKSQRHLDRIHGSDIIRASMKQRRPMTLLDLTQSWTEKTSTASNGNLDIVIPEEPSVPTEEPPAEPKEERKSDVSPDPQPNRLKLALRSPAKQRHNPFNTAPVELEAPEDTKEQLNGAVELQETPEGDQHEYHVESRPPQMPYLLSYGDEKGKPVHTGMGGQEVLPKLATQSPEHTEEGGDSIAKVLEWFSRSINNNDRQDEDVPQKNMEESEGEPGLLEDDITPKTMTTGDVLTPEVESPKLRRLRKEMSVDAEDVSESDEVREQSSPAITQEDAPKKVVSNSREAQPALAPVCMEETPPSFESSSLPLDENEGPGKYTAKCVIIDEEECTLPVEVKAGVQTSPQDHPVAKKQEVSRTPVPQDSELDLSAGFGPVRASTPVASEESQVRKSSMGQRSWQSPRGPDDIEFDSYRSSTPETWSHSGASSACDDEDQNPVRLALKRAALKSSKPSMSSSKSVEDITALPTRKDRSKITPRRELMLSMDDVSAVPSFPTSYISESNQMKKMSKSVPSFLQKESDGRDSDSTSGSSIYSGRQMRMGSSFTNLSSSSGMASVSSASGSVMSIYSGDFGSVEVSGTIQFSLNYVQKLKEFHIFVVRCRDLAAVDTGRNRSNPYVKCYLLPDQLKLGKRKTSVKKKTLNPNFNEILRYRIRMETLKTQTLNVSVWHNDTFGRNSFLGEVEVDLSKWDFGNTQMNNFTLKPRTPSGPQPSEFRGEMRLALRFLPQITYSNKTSNTGEVHIWIKDCKDLPIIRGTSIDPFVKCFVLPDTSRKSRQKTRVLKRTTDPAFNHTMVYDGFRTEDLPEACVELTVWDHDRLANHFVGGLRLGLGTGKSYGAVVDWMDSNAAEASLWERMMDSPNEWVEDVLPLRMLTMAKNVWK</sequence>
<dbReference type="Gene3D" id="2.60.40.150">
    <property type="entry name" value="C2 domain"/>
    <property type="match status" value="2"/>
</dbReference>